<keyword evidence="1" id="KW-1133">Transmembrane helix</keyword>
<keyword evidence="1" id="KW-0812">Transmembrane</keyword>
<dbReference type="eggNOG" id="arCOG07272">
    <property type="taxonomic scope" value="Archaea"/>
</dbReference>
<dbReference type="EMBL" id="AE017261">
    <property type="protein sequence ID" value="AAT42877.1"/>
    <property type="molecule type" value="Genomic_DNA"/>
</dbReference>
<protein>
    <submittedName>
        <fullName evidence="2">Hypothetical membrane associated protein</fullName>
    </submittedName>
</protein>
<dbReference type="RefSeq" id="WP_011177093.1">
    <property type="nucleotide sequence ID" value="NC_005877.1"/>
</dbReference>
<evidence type="ECO:0000313" key="2">
    <source>
        <dbReference type="EMBL" id="AAT42877.1"/>
    </source>
</evidence>
<feature type="transmembrane region" description="Helical" evidence="1">
    <location>
        <begin position="1190"/>
        <end position="1210"/>
    </location>
</feature>
<dbReference type="InParanoid" id="Q6L2C5"/>
<dbReference type="GeneID" id="2844015"/>
<organism evidence="2 3">
    <name type="scientific">Picrophilus torridus (strain ATCC 700027 / DSM 9790 / JCM 10055 / NBRC 100828 / KAW 2/3)</name>
    <dbReference type="NCBI Taxonomy" id="1122961"/>
    <lineage>
        <taxon>Archaea</taxon>
        <taxon>Methanobacteriati</taxon>
        <taxon>Thermoplasmatota</taxon>
        <taxon>Thermoplasmata</taxon>
        <taxon>Thermoplasmatales</taxon>
        <taxon>Picrophilaceae</taxon>
        <taxon>Picrophilus</taxon>
    </lineage>
</organism>
<evidence type="ECO:0000313" key="3">
    <source>
        <dbReference type="Proteomes" id="UP000000438"/>
    </source>
</evidence>
<evidence type="ECO:0000256" key="1">
    <source>
        <dbReference type="SAM" id="Phobius"/>
    </source>
</evidence>
<dbReference type="AlphaFoldDB" id="Q6L2C5"/>
<name>Q6L2C5_PICTO</name>
<dbReference type="STRING" id="263820.PTO0292"/>
<dbReference type="Proteomes" id="UP000000438">
    <property type="component" value="Chromosome"/>
</dbReference>
<reference evidence="2 3" key="1">
    <citation type="journal article" date="2004" name="Proc. Natl. Acad. Sci. U.S.A.">
        <title>Genome sequence of Picrophilus torridus and its implications for life around pH 0.</title>
        <authorList>
            <person name="Futterer O."/>
            <person name="Angelov A."/>
            <person name="Liesegang H."/>
            <person name="Gottschalk G."/>
            <person name="Schleper C."/>
            <person name="Schepers B."/>
            <person name="Dock C."/>
            <person name="Antranikian G."/>
            <person name="Liebl W."/>
        </authorList>
    </citation>
    <scope>NUCLEOTIDE SEQUENCE [LARGE SCALE GENOMIC DNA]</scope>
    <source>
        <strain evidence="3">ATCC 700027 / DSM 9790 / JCM 10055 / NBRC 100828</strain>
    </source>
</reference>
<dbReference type="HOGENOM" id="CLU_269132_0_0_2"/>
<dbReference type="Gene3D" id="1.10.287.950">
    <property type="entry name" value="Methyl-accepting chemotaxis protein"/>
    <property type="match status" value="1"/>
</dbReference>
<sequence length="1216" mass="130225">MDNKKIISIAMVAIMVLSAFAVLGSMPVQQAATHNKAAATSAKLSLDPTVFSTLDDHVTVHVVSPNGTYQYDPGAPVNFYLSTSDSNSTEVLYLGTHDSTSVYGGMNAIVSFNFTGAHGFKPGTYYVLGDIGSNTYSYEQVTLTTQHPQFYINGMSNQTLYPGENATFTGVNYTAGDTVSIFFAYPGNNTPLTTVTVAKNGTFSKTVKVPNLSGTIYYEASEKEYLAPYNLIAQQDASSNGLTANATLEITPHVMVSPSSFNGLNGSTLTVNGYGFIAGETLGANTSKVFNVTLSRDNYMVNASNPAVTVASDGTFTMKITTLMNFTEYGAFDISINNISGLPTSVKYTYTNFTQSNVVFVSTPNTLMDLGFYFNVMKGTNKYYYQGEPFYGVVFNFMPNAAVSIDLGGIAIATGKTNSLGYANITGTLPAMPAGKYNVTAQQAYLVAGTSDNTTVGTSPILNNITISSYFVVYDKTGMLSNITSPTKAYETQYISTGSIVTFAAYGLMPNMTYNTSSTTGYANISKVLIGTMEVNGVMPAPNGTVMFTAYLNYTPANNTGSAVKVDLNVSEDGNAVTVMNNLTLSNTSYSYFEVGLPSVSLSYISEYSVVKPVTGYGKHLIDYYLMVGGNVSMTLSDIIPTNATMLYNASYNYNVYLNSKEIYFPAMKSDVLSNMSEGNGTSTSLKTYFTVPDATGLIYLNVTYNNSKMALNSSLVSSSMPASKGVSSGYFMVMNDYAIGYNLLNISKAYYYLILSNANGTKTVNITGNVKSNDVGYDGAFVYNFSKYMSDQYGTYGAVLEVKNYTSMHTYYFIANYSKMAYIMTEKSSYTQGATVKVMASNLVPNEYYSVMWNGVSVAQFKAASNGTGTATFMAPYVTGTQTLYLVSLINNAMIASTTFTITTNVMLMTTPNPMTMSSYAFPTEVVYFEWNVTSHPPVNKTAGVTSAGPVQVTVLLNGTPYTTVTAYNESYILMGSFAMPNAQPGTMYNISLMYTQPYTAMGKAVTSTEYQLNYTAYRTYTSKTSAHIELVSGSGAFAIISSSQVTAIIKTAVGQALKVPLSELNATIKELNGTAVLISTDFGEMLSNISSVNATVSKLSGNVMYINTSLGMISGKINDISTNTSKLLGANVSIQTTLGTISGKITSVSGNTATIKTDLGNLTTSVNSIKSSANKISTVSSTLSTTEIFEIVTLVLVIITLALVAVVIGRTRKQ</sequence>
<dbReference type="KEGG" id="pto:PTO0292"/>
<gene>
    <name evidence="2" type="ordered locus">PTO0292</name>
</gene>
<keyword evidence="1" id="KW-0472">Membrane</keyword>
<accession>Q6L2C5</accession>
<proteinExistence type="predicted"/>
<dbReference type="PaxDb" id="263820-PTO0292"/>